<dbReference type="InterPro" id="IPR002656">
    <property type="entry name" value="Acyl_transf_3_dom"/>
</dbReference>
<feature type="transmembrane region" description="Helical" evidence="2">
    <location>
        <begin position="187"/>
        <end position="206"/>
    </location>
</feature>
<dbReference type="PANTHER" id="PTHR23028">
    <property type="entry name" value="ACETYLTRANSFERASE"/>
    <property type="match status" value="1"/>
</dbReference>
<dbReference type="Pfam" id="PF01757">
    <property type="entry name" value="Acyl_transf_3"/>
    <property type="match status" value="1"/>
</dbReference>
<reference evidence="4" key="2">
    <citation type="submission" date="2022-05" db="EMBL/GenBank/DDBJ databases">
        <authorList>
            <person name="Kim J.-S."/>
            <person name="Lee K."/>
            <person name="Suh M."/>
            <person name="Eom M."/>
            <person name="Kim J.-S."/>
            <person name="Kim D.-S."/>
            <person name="Ko S.-H."/>
            <person name="Shin Y."/>
            <person name="Lee J.-S."/>
        </authorList>
    </citation>
    <scope>NUCLEOTIDE SEQUENCE</scope>
    <source>
        <strain evidence="4">N237</strain>
    </source>
</reference>
<feature type="transmembrane region" description="Helical" evidence="2">
    <location>
        <begin position="103"/>
        <end position="125"/>
    </location>
</feature>
<dbReference type="Proteomes" id="UP001056336">
    <property type="component" value="Chromosome"/>
</dbReference>
<evidence type="ECO:0000313" key="4">
    <source>
        <dbReference type="EMBL" id="UQX88186.1"/>
    </source>
</evidence>
<dbReference type="InterPro" id="IPR050879">
    <property type="entry name" value="Acyltransferase_3"/>
</dbReference>
<feature type="domain" description="Acyltransferase 3" evidence="3">
    <location>
        <begin position="30"/>
        <end position="361"/>
    </location>
</feature>
<dbReference type="PANTHER" id="PTHR23028:SF53">
    <property type="entry name" value="ACYL_TRANSF_3 DOMAIN-CONTAINING PROTEIN"/>
    <property type="match status" value="1"/>
</dbReference>
<feature type="transmembrane region" description="Helical" evidence="2">
    <location>
        <begin position="344"/>
        <end position="365"/>
    </location>
</feature>
<protein>
    <submittedName>
        <fullName evidence="4">Acyltransferase</fullName>
    </submittedName>
</protein>
<keyword evidence="2" id="KW-0472">Membrane</keyword>
<dbReference type="RefSeq" id="WP_249771442.1">
    <property type="nucleotide sequence ID" value="NZ_CP097332.1"/>
</dbReference>
<name>A0ABY4QZ95_9ACTN</name>
<feature type="region of interest" description="Disordered" evidence="1">
    <location>
        <begin position="391"/>
        <end position="415"/>
    </location>
</feature>
<evidence type="ECO:0000256" key="2">
    <source>
        <dbReference type="SAM" id="Phobius"/>
    </source>
</evidence>
<organism evidence="4 5">
    <name type="scientific">Jatrophihabitans telluris</name>
    <dbReference type="NCBI Taxonomy" id="2038343"/>
    <lineage>
        <taxon>Bacteria</taxon>
        <taxon>Bacillati</taxon>
        <taxon>Actinomycetota</taxon>
        <taxon>Actinomycetes</taxon>
        <taxon>Jatrophihabitantales</taxon>
        <taxon>Jatrophihabitantaceae</taxon>
        <taxon>Jatrophihabitans</taxon>
    </lineage>
</organism>
<feature type="transmembrane region" description="Helical" evidence="2">
    <location>
        <begin position="33"/>
        <end position="50"/>
    </location>
</feature>
<dbReference type="GO" id="GO:0016746">
    <property type="term" value="F:acyltransferase activity"/>
    <property type="evidence" value="ECO:0007669"/>
    <property type="project" value="UniProtKB-KW"/>
</dbReference>
<evidence type="ECO:0000259" key="3">
    <source>
        <dbReference type="Pfam" id="PF01757"/>
    </source>
</evidence>
<keyword evidence="4" id="KW-0012">Acyltransferase</keyword>
<keyword evidence="5" id="KW-1185">Reference proteome</keyword>
<proteinExistence type="predicted"/>
<feature type="transmembrane region" description="Helical" evidence="2">
    <location>
        <begin position="70"/>
        <end position="91"/>
    </location>
</feature>
<feature type="transmembrane region" description="Helical" evidence="2">
    <location>
        <begin position="212"/>
        <end position="232"/>
    </location>
</feature>
<evidence type="ECO:0000256" key="1">
    <source>
        <dbReference type="SAM" id="MobiDB-lite"/>
    </source>
</evidence>
<reference evidence="4" key="1">
    <citation type="journal article" date="2018" name="Int. J. Syst. Evol. Microbiol.">
        <title>Jatrophihabitans telluris sp. nov., isolated from sediment soil of lava forest wetlands and the emended description of the genus Jatrophihabitans.</title>
        <authorList>
            <person name="Lee K.C."/>
            <person name="Suh M.K."/>
            <person name="Eom M.K."/>
            <person name="Kim K.K."/>
            <person name="Kim J.S."/>
            <person name="Kim D.S."/>
            <person name="Ko S.H."/>
            <person name="Shin Y.K."/>
            <person name="Lee J.S."/>
        </authorList>
    </citation>
    <scope>NUCLEOTIDE SEQUENCE</scope>
    <source>
        <strain evidence="4">N237</strain>
    </source>
</reference>
<accession>A0ABY4QZ95</accession>
<feature type="transmembrane region" description="Helical" evidence="2">
    <location>
        <begin position="244"/>
        <end position="267"/>
    </location>
</feature>
<feature type="transmembrane region" description="Helical" evidence="2">
    <location>
        <begin position="287"/>
        <end position="305"/>
    </location>
</feature>
<keyword evidence="4" id="KW-0808">Transferase</keyword>
<keyword evidence="2" id="KW-0812">Transmembrane</keyword>
<evidence type="ECO:0000313" key="5">
    <source>
        <dbReference type="Proteomes" id="UP001056336"/>
    </source>
</evidence>
<keyword evidence="2" id="KW-1133">Transmembrane helix</keyword>
<gene>
    <name evidence="4" type="ORF">M6D93_18130</name>
</gene>
<sequence length="415" mass="46668">MQSAPRLTVADQRWVTSRVLSDVFSGRSNSLGFLRWVFATLVVVDHSFPIGGFNGGVDPTWKWSRSQDSLGGIAVGGFFVVSGFLVTRSWFTSRGTLRFLWRRFLRIFPGFWVCLIVTAFLLAPIAWRHERGGLTGVYSVGQDSVWHYISANFWLTMHQYNIAGLFTHTPYGRTGYPAAWDGSLWTLIYEFKCYLFLAVLGLVGLLRYRRVVLGLTAASYALMLSWLIDPAWASKLLPMLSDVYVARFLFLFLLGSTIAFYADSLLIDDRIGILAVLLGLYSLHHGGWLLIGYPCLAYAIVWLAIRLPLQGFERIGDLSYGTYIYAFPLQMLLAEYGLQRHGPAIFVLASIALAGVAALLSWHLVEKHALRLKNARLSLPRRRRPEPVEHLLGELDDPGQDTRQTPDPVPHKLGV</sequence>
<dbReference type="EMBL" id="CP097332">
    <property type="protein sequence ID" value="UQX88186.1"/>
    <property type="molecule type" value="Genomic_DNA"/>
</dbReference>